<dbReference type="SUPFAM" id="SSF46565">
    <property type="entry name" value="Chaperone J-domain"/>
    <property type="match status" value="1"/>
</dbReference>
<dbReference type="SUPFAM" id="SSF57938">
    <property type="entry name" value="DnaJ/Hsp40 cysteine-rich domain"/>
    <property type="match status" value="1"/>
</dbReference>
<keyword evidence="2" id="KW-0677">Repeat</keyword>
<dbReference type="Pfam" id="PF01556">
    <property type="entry name" value="DnaJ_C"/>
    <property type="match status" value="1"/>
</dbReference>
<evidence type="ECO:0000256" key="4">
    <source>
        <dbReference type="ARBA" id="ARBA00022833"/>
    </source>
</evidence>
<keyword evidence="5" id="KW-0143">Chaperone</keyword>
<dbReference type="InterPro" id="IPR002939">
    <property type="entry name" value="DnaJ_C"/>
</dbReference>
<dbReference type="FunFam" id="2.10.230.10:FF:000001">
    <property type="entry name" value="DnaJ subfamily A member 2"/>
    <property type="match status" value="1"/>
</dbReference>
<reference evidence="10 11" key="1">
    <citation type="submission" date="2019-07" db="EMBL/GenBank/DDBJ databases">
        <title>Genome assembly of two rare yeast pathogens: Diutina rugosa and Trichomonascus ciferrii.</title>
        <authorList>
            <person name="Mixao V."/>
            <person name="Saus E."/>
            <person name="Hansen A."/>
            <person name="Lass-Flor C."/>
            <person name="Gabaldon T."/>
        </authorList>
    </citation>
    <scope>NUCLEOTIDE SEQUENCE [LARGE SCALE GENOMIC DNA]</scope>
    <source>
        <strain evidence="10 11">CBS 613</strain>
    </source>
</reference>
<dbReference type="Gene3D" id="2.60.260.20">
    <property type="entry name" value="Urease metallochaperone UreE, N-terminal domain"/>
    <property type="match status" value="2"/>
</dbReference>
<feature type="zinc finger region" description="CR-type" evidence="6">
    <location>
        <begin position="140"/>
        <end position="222"/>
    </location>
</feature>
<feature type="domain" description="CR-type" evidence="9">
    <location>
        <begin position="140"/>
        <end position="222"/>
    </location>
</feature>
<dbReference type="GO" id="GO:0051082">
    <property type="term" value="F:unfolded protein binding"/>
    <property type="evidence" value="ECO:0007669"/>
    <property type="project" value="InterPro"/>
</dbReference>
<evidence type="ECO:0000313" key="11">
    <source>
        <dbReference type="Proteomes" id="UP000449547"/>
    </source>
</evidence>
<dbReference type="SUPFAM" id="SSF49493">
    <property type="entry name" value="HSP40/DnaJ peptide-binding domain"/>
    <property type="match status" value="2"/>
</dbReference>
<comment type="caution">
    <text evidence="10">The sequence shown here is derived from an EMBL/GenBank/DDBJ whole genome shotgun (WGS) entry which is preliminary data.</text>
</comment>
<dbReference type="Gene3D" id="1.10.287.110">
    <property type="entry name" value="DnaJ domain"/>
    <property type="match status" value="1"/>
</dbReference>
<evidence type="ECO:0000256" key="6">
    <source>
        <dbReference type="PROSITE-ProRule" id="PRU00546"/>
    </source>
</evidence>
<dbReference type="InterPro" id="IPR001623">
    <property type="entry name" value="DnaJ_domain"/>
</dbReference>
<keyword evidence="11" id="KW-1185">Reference proteome</keyword>
<evidence type="ECO:0000259" key="9">
    <source>
        <dbReference type="PROSITE" id="PS51188"/>
    </source>
</evidence>
<dbReference type="CDD" id="cd06257">
    <property type="entry name" value="DnaJ"/>
    <property type="match status" value="1"/>
</dbReference>
<evidence type="ECO:0000256" key="5">
    <source>
        <dbReference type="ARBA" id="ARBA00023186"/>
    </source>
</evidence>
<dbReference type="GO" id="GO:0006457">
    <property type="term" value="P:protein folding"/>
    <property type="evidence" value="ECO:0007669"/>
    <property type="project" value="InterPro"/>
</dbReference>
<dbReference type="Gene3D" id="2.10.230.10">
    <property type="entry name" value="Heat shock protein DnaJ, cysteine-rich domain"/>
    <property type="match status" value="1"/>
</dbReference>
<dbReference type="Proteomes" id="UP000449547">
    <property type="component" value="Unassembled WGS sequence"/>
</dbReference>
<keyword evidence="7" id="KW-0732">Signal</keyword>
<feature type="signal peptide" evidence="7">
    <location>
        <begin position="1"/>
        <end position="16"/>
    </location>
</feature>
<organism evidence="10 11">
    <name type="scientific">Diutina rugosa</name>
    <name type="common">Yeast</name>
    <name type="synonym">Candida rugosa</name>
    <dbReference type="NCBI Taxonomy" id="5481"/>
    <lineage>
        <taxon>Eukaryota</taxon>
        <taxon>Fungi</taxon>
        <taxon>Dikarya</taxon>
        <taxon>Ascomycota</taxon>
        <taxon>Saccharomycotina</taxon>
        <taxon>Pichiomycetes</taxon>
        <taxon>Debaryomycetaceae</taxon>
        <taxon>Diutina</taxon>
    </lineage>
</organism>
<accession>A0A642UGV6</accession>
<evidence type="ECO:0000313" key="10">
    <source>
        <dbReference type="EMBL" id="KAA8898686.1"/>
    </source>
</evidence>
<dbReference type="AlphaFoldDB" id="A0A642UGV6"/>
<dbReference type="SMART" id="SM00271">
    <property type="entry name" value="DnaJ"/>
    <property type="match status" value="1"/>
</dbReference>
<dbReference type="GO" id="GO:0008270">
    <property type="term" value="F:zinc ion binding"/>
    <property type="evidence" value="ECO:0007669"/>
    <property type="project" value="UniProtKB-KW"/>
</dbReference>
<dbReference type="Pfam" id="PF00226">
    <property type="entry name" value="DnaJ"/>
    <property type="match status" value="1"/>
</dbReference>
<dbReference type="PROSITE" id="PS00636">
    <property type="entry name" value="DNAJ_1"/>
    <property type="match status" value="1"/>
</dbReference>
<dbReference type="InterPro" id="IPR008971">
    <property type="entry name" value="HSP40/DnaJ_pept-bd"/>
</dbReference>
<dbReference type="PROSITE" id="PS50076">
    <property type="entry name" value="DNAJ_2"/>
    <property type="match status" value="1"/>
</dbReference>
<keyword evidence="3 6" id="KW-0863">Zinc-finger</keyword>
<evidence type="ECO:0000259" key="8">
    <source>
        <dbReference type="PROSITE" id="PS50076"/>
    </source>
</evidence>
<dbReference type="RefSeq" id="XP_034010611.1">
    <property type="nucleotide sequence ID" value="XM_034157414.1"/>
</dbReference>
<dbReference type="PANTHER" id="PTHR43888">
    <property type="entry name" value="DNAJ-LIKE-2, ISOFORM A-RELATED"/>
    <property type="match status" value="1"/>
</dbReference>
<dbReference type="Pfam" id="PF00684">
    <property type="entry name" value="DnaJ_CXXCXGXG"/>
    <property type="match status" value="1"/>
</dbReference>
<name>A0A642UGV6_DIURU</name>
<dbReference type="OrthoDB" id="550424at2759"/>
<dbReference type="InterPro" id="IPR044713">
    <property type="entry name" value="DNJA1/2-like"/>
</dbReference>
<dbReference type="VEuPathDB" id="FungiDB:DIURU_004530"/>
<dbReference type="PROSITE" id="PS51188">
    <property type="entry name" value="ZF_CR"/>
    <property type="match status" value="1"/>
</dbReference>
<gene>
    <name evidence="10" type="ORF">DIURU_004530</name>
</gene>
<dbReference type="GeneID" id="54783181"/>
<dbReference type="InterPro" id="IPR036869">
    <property type="entry name" value="J_dom_sf"/>
</dbReference>
<evidence type="ECO:0000256" key="3">
    <source>
        <dbReference type="ARBA" id="ARBA00022771"/>
    </source>
</evidence>
<dbReference type="CDD" id="cd10719">
    <property type="entry name" value="DnaJ_zf"/>
    <property type="match status" value="1"/>
</dbReference>
<proteinExistence type="predicted"/>
<protein>
    <submittedName>
        <fullName evidence="10">Uncharacterized protein</fullName>
    </submittedName>
</protein>
<evidence type="ECO:0000256" key="2">
    <source>
        <dbReference type="ARBA" id="ARBA00022737"/>
    </source>
</evidence>
<dbReference type="PRINTS" id="PR00625">
    <property type="entry name" value="JDOMAIN"/>
</dbReference>
<feature type="chain" id="PRO_5024826983" evidence="7">
    <location>
        <begin position="17"/>
        <end position="374"/>
    </location>
</feature>
<feature type="domain" description="J" evidence="8">
    <location>
        <begin position="18"/>
        <end position="83"/>
    </location>
</feature>
<dbReference type="InterPro" id="IPR036410">
    <property type="entry name" value="HSP_DnaJ_Cys-rich_dom_sf"/>
</dbReference>
<dbReference type="GO" id="GO:0030544">
    <property type="term" value="F:Hsp70 protein binding"/>
    <property type="evidence" value="ECO:0007669"/>
    <property type="project" value="InterPro"/>
</dbReference>
<evidence type="ECO:0000256" key="7">
    <source>
        <dbReference type="SAM" id="SignalP"/>
    </source>
</evidence>
<dbReference type="InterPro" id="IPR001305">
    <property type="entry name" value="HSP_DnaJ_Cys-rich_dom"/>
</dbReference>
<dbReference type="OMA" id="KWHEDGD"/>
<keyword evidence="1 6" id="KW-0479">Metal-binding</keyword>
<evidence type="ECO:0000256" key="1">
    <source>
        <dbReference type="ARBA" id="ARBA00022723"/>
    </source>
</evidence>
<dbReference type="InterPro" id="IPR018253">
    <property type="entry name" value="DnaJ_domain_CS"/>
</dbReference>
<sequence length="374" mass="41358">MKLWVALLLHFAICWAKDFYQILELDRQASDSEIRSAYRRLSLKYHPDKNPGSEEAHERFIEVGEAYEVLKDETKRSNYDTYGDPDGPGGHGGGANFGDMFNQFFGGGFAGGGFHGQPAQRQGEDTVTDIHLSLAEFYKGKFVEFGIEMQDLCSQCHGSGSADGEFHKCSKCQGRGEIVVQRQIGPGMITTMRMPCDACQGKGNTIKTPCGHCKGHGVERGMRNYDLFVKAGSPRDSHVVLHGEGNQIPEVNPGDLKVFIREDFRLSLGYRRVRDNLYRTEMLTVAEAVNGDWQRQLRFLDDSNITLSRGPGEVVSSGHVEVIKGKGMPKFRGEDDVTEYGDLFVEYVVLMTPLTATTGVSDGAKGEGHGNDEL</sequence>
<dbReference type="EMBL" id="SWFT01000137">
    <property type="protein sequence ID" value="KAA8898686.1"/>
    <property type="molecule type" value="Genomic_DNA"/>
</dbReference>
<keyword evidence="4 6" id="KW-0862">Zinc</keyword>